<dbReference type="EMBL" id="VTEV01000007">
    <property type="protein sequence ID" value="TYS65782.1"/>
    <property type="molecule type" value="Genomic_DNA"/>
</dbReference>
<feature type="domain" description="ATP-grasp" evidence="5">
    <location>
        <begin position="113"/>
        <end position="312"/>
    </location>
</feature>
<dbReference type="Pfam" id="PF18603">
    <property type="entry name" value="LAL_C2"/>
    <property type="match status" value="1"/>
</dbReference>
<comment type="caution">
    <text evidence="6">The sequence shown here is derived from an EMBL/GenBank/DDBJ whole genome shotgun (WGS) entry which is preliminary data.</text>
</comment>
<dbReference type="PROSITE" id="PS50975">
    <property type="entry name" value="ATP_GRASP"/>
    <property type="match status" value="1"/>
</dbReference>
<evidence type="ECO:0000313" key="6">
    <source>
        <dbReference type="EMBL" id="TYS65782.1"/>
    </source>
</evidence>
<dbReference type="Proteomes" id="UP000322524">
    <property type="component" value="Unassembled WGS sequence"/>
</dbReference>
<keyword evidence="3 4" id="KW-0067">ATP-binding</keyword>
<dbReference type="OrthoDB" id="9803907at2"/>
<reference evidence="6 7" key="1">
    <citation type="submission" date="2019-08" db="EMBL/GenBank/DDBJ databases">
        <title>Bacillus genomes from the desert of Cuatro Cienegas, Coahuila.</title>
        <authorList>
            <person name="Olmedo-Alvarez G."/>
        </authorList>
    </citation>
    <scope>NUCLEOTIDE SEQUENCE [LARGE SCALE GENOMIC DNA]</scope>
    <source>
        <strain evidence="6 7">CH28_1T</strain>
    </source>
</reference>
<evidence type="ECO:0000256" key="2">
    <source>
        <dbReference type="ARBA" id="ARBA00022741"/>
    </source>
</evidence>
<dbReference type="GO" id="GO:0005524">
    <property type="term" value="F:ATP binding"/>
    <property type="evidence" value="ECO:0007669"/>
    <property type="project" value="UniProtKB-UniRule"/>
</dbReference>
<keyword evidence="2 4" id="KW-0547">Nucleotide-binding</keyword>
<organism evidence="6 7">
    <name type="scientific">Sutcliffiella horikoshii</name>
    <dbReference type="NCBI Taxonomy" id="79883"/>
    <lineage>
        <taxon>Bacteria</taxon>
        <taxon>Bacillati</taxon>
        <taxon>Bacillota</taxon>
        <taxon>Bacilli</taxon>
        <taxon>Bacillales</taxon>
        <taxon>Bacillaceae</taxon>
        <taxon>Sutcliffiella</taxon>
    </lineage>
</organism>
<dbReference type="RefSeq" id="WP_148989551.1">
    <property type="nucleotide sequence ID" value="NZ_VTEV01000007.1"/>
</dbReference>
<dbReference type="GO" id="GO:0046872">
    <property type="term" value="F:metal ion binding"/>
    <property type="evidence" value="ECO:0007669"/>
    <property type="project" value="InterPro"/>
</dbReference>
<sequence length="407" mass="46088">MKNRIVFVEANTTGTGMMAIKKAMNQGYEVLFLTKTPHIYSGLYEIGCNVIVINTNSFNDIKNYINNMLEETVGVMTTSDYYLESVARLNEFFGFVGNSYLAIKSCRNKGIFRSLSHSNNLYQPKFHIVESIDSLNDIFSAIQFPCVVKPTEDSGSNNVRLCFNRENVIEMTKKILDDKYTSRGQEKKNEVLIEEYIEGPEFSVEMFSWEGKSSCIGITEKRLTGYPYFVESSHVFPCSLSKEAQIEIEQTVKTALKLVNFRYGASHSEVKWTPKGCIIIEINPRLAGGMIPELIRYSTGIDLLEQQVLSSIGISPEINQIVYKKHAGIHFLTSNKSGNLSRIIGMEEISKLSNVEEIKINSEIGSFVEKPRNFSHRLGYIIISGKKYDEVDNLLKKLVKRVYIATS</sequence>
<accession>A0A5D4SUB0</accession>
<evidence type="ECO:0000256" key="3">
    <source>
        <dbReference type="ARBA" id="ARBA00022840"/>
    </source>
</evidence>
<evidence type="ECO:0000259" key="5">
    <source>
        <dbReference type="PROSITE" id="PS50975"/>
    </source>
</evidence>
<dbReference type="InterPro" id="IPR040570">
    <property type="entry name" value="LAL_C2"/>
</dbReference>
<evidence type="ECO:0000256" key="4">
    <source>
        <dbReference type="PROSITE-ProRule" id="PRU00409"/>
    </source>
</evidence>
<dbReference type="InterPro" id="IPR052032">
    <property type="entry name" value="ATP-dep_AA_Ligase"/>
</dbReference>
<dbReference type="Pfam" id="PF13535">
    <property type="entry name" value="ATP-grasp_4"/>
    <property type="match status" value="1"/>
</dbReference>
<dbReference type="PANTHER" id="PTHR43585">
    <property type="entry name" value="FUMIPYRROLE BIOSYNTHESIS PROTEIN C"/>
    <property type="match status" value="1"/>
</dbReference>
<gene>
    <name evidence="6" type="ORF">FZC76_18055</name>
</gene>
<name>A0A5D4SUB0_9BACI</name>
<dbReference type="Gene3D" id="3.30.470.20">
    <property type="entry name" value="ATP-grasp fold, B domain"/>
    <property type="match status" value="1"/>
</dbReference>
<protein>
    <submittedName>
        <fullName evidence="6">ATP-grasp domain-containing protein</fullName>
    </submittedName>
</protein>
<proteinExistence type="predicted"/>
<dbReference type="InterPro" id="IPR011761">
    <property type="entry name" value="ATP-grasp"/>
</dbReference>
<dbReference type="PANTHER" id="PTHR43585:SF2">
    <property type="entry name" value="ATP-GRASP ENZYME FSQD"/>
    <property type="match status" value="1"/>
</dbReference>
<evidence type="ECO:0000313" key="7">
    <source>
        <dbReference type="Proteomes" id="UP000322524"/>
    </source>
</evidence>
<evidence type="ECO:0000256" key="1">
    <source>
        <dbReference type="ARBA" id="ARBA00022598"/>
    </source>
</evidence>
<keyword evidence="1" id="KW-0436">Ligase</keyword>
<dbReference type="GO" id="GO:0016874">
    <property type="term" value="F:ligase activity"/>
    <property type="evidence" value="ECO:0007669"/>
    <property type="project" value="UniProtKB-KW"/>
</dbReference>
<dbReference type="AlphaFoldDB" id="A0A5D4SUB0"/>
<dbReference type="SUPFAM" id="SSF56059">
    <property type="entry name" value="Glutathione synthetase ATP-binding domain-like"/>
    <property type="match status" value="1"/>
</dbReference>